<feature type="domain" description="HMA" evidence="16">
    <location>
        <begin position="34"/>
        <end position="100"/>
    </location>
</feature>
<keyword evidence="18" id="KW-1185">Reference proteome</keyword>
<dbReference type="InterPro" id="IPR036163">
    <property type="entry name" value="HMA_dom_sf"/>
</dbReference>
<keyword evidence="14 15" id="KW-0472">Membrane</keyword>
<feature type="transmembrane region" description="Helical" evidence="15">
    <location>
        <begin position="157"/>
        <end position="177"/>
    </location>
</feature>
<dbReference type="InterPro" id="IPR059000">
    <property type="entry name" value="ATPase_P-type_domA"/>
</dbReference>
<protein>
    <submittedName>
        <fullName evidence="17">Lead, cadmium, zinc and mercury transporting ATPase</fullName>
        <ecNumber evidence="17">3.6.3.3</ecNumber>
        <ecNumber evidence="17">3.6.3.5</ecNumber>
    </submittedName>
</protein>
<dbReference type="EC" id="3.6.3.3" evidence="17"/>
<dbReference type="PROSITE" id="PS00154">
    <property type="entry name" value="ATPASE_E1_E2"/>
    <property type="match status" value="1"/>
</dbReference>
<dbReference type="Proteomes" id="UP000037660">
    <property type="component" value="Unassembled WGS sequence"/>
</dbReference>
<dbReference type="InterPro" id="IPR006121">
    <property type="entry name" value="HMA_dom"/>
</dbReference>
<evidence type="ECO:0000256" key="15">
    <source>
        <dbReference type="RuleBase" id="RU362081"/>
    </source>
</evidence>
<sequence length="757" mass="79856">MPALAEREAAALDDPHELAAFTRRSAGPDGRVLACSSLRLSGIDCAACARPIEEALAGEPGVTQARVQAASARAEVWWDPALTRPSALVDAVRRAGYDALPDTGAGSRELRRREARQGHWRLFVAGFCMMQVMMYATPAYVAGAGEIPADQLRLLQWASWLLTLPVLLFSAAPIFRGAWQALRGGLRHIAMDVPVATGLLVAFVASSGATFDPGGVFGHEVYFDSVTMFVFLLLLGRGLETRARHRAAEGLEAALARRPEQVERLDESGEARWVGPRELVPGDRVRVGSGQPIPADGVVLSGQGLADEALLSGESTPVPKGPGDAVSAGSLNLAAPLVVRVERVGADTRHQAIVDLMREAATTRPTAVRLADRVAGPFLWAVLLLAAGAAAVWSQVDPARAWWVAVSVLIVTCPCALALATPSVLLAASGALARRGVLLQHIDALERLALVDRAVFDKTGTLTDDRLVPAGCERLPAAPVDEAALQRLAAGLAGWSTHPASRALRALAQGRADDWHEVTEWPGDGLEARHADGRRFRLGRAAWVGGDAGPGEAPAAATAVTLVFGEPGRPWARFTLDEHLRPDADAALQRLRDDGLVPMLLSGDRSARVQAVAARLGIGETQGDARPQDKLARIAALQAEGHRVLMVGDGLNDGPVLARADVSLAFAHGAALTRLQADGVLLSSRLRDVADAVRLARRARRVIRQNLAWAAAYNAVCVPLALAGWLPPLAAGAGMAASSLLVVLNALRVGRLPARAD</sequence>
<dbReference type="STRING" id="1547922.ISF6_0136"/>
<dbReference type="Gene3D" id="3.40.1110.10">
    <property type="entry name" value="Calcium-transporting ATPase, cytoplasmic domain N"/>
    <property type="match status" value="1"/>
</dbReference>
<evidence type="ECO:0000256" key="11">
    <source>
        <dbReference type="ARBA" id="ARBA00022967"/>
    </source>
</evidence>
<reference evidence="18" key="1">
    <citation type="submission" date="2015-07" db="EMBL/GenBank/DDBJ databases">
        <title>Discovery of a poly(ethylene terephthalate assimilation.</title>
        <authorList>
            <person name="Yoshida S."/>
            <person name="Hiraga K."/>
            <person name="Takehana T."/>
            <person name="Taniguchi I."/>
            <person name="Yamaji H."/>
            <person name="Maeda Y."/>
            <person name="Toyohara K."/>
            <person name="Miyamoto K."/>
            <person name="Kimura Y."/>
            <person name="Oda K."/>
        </authorList>
    </citation>
    <scope>NUCLEOTIDE SEQUENCE [LARGE SCALE GENOMIC DNA]</scope>
    <source>
        <strain evidence="18">NBRC 110686 / TISTR 2288 / 201-F6</strain>
    </source>
</reference>
<dbReference type="Gene3D" id="2.70.150.10">
    <property type="entry name" value="Calcium-transporting ATPase, cytoplasmic transduction domain A"/>
    <property type="match status" value="1"/>
</dbReference>
<evidence type="ECO:0000256" key="8">
    <source>
        <dbReference type="ARBA" id="ARBA00022741"/>
    </source>
</evidence>
<keyword evidence="5" id="KW-0597">Phosphoprotein</keyword>
<evidence type="ECO:0000256" key="1">
    <source>
        <dbReference type="ARBA" id="ARBA00004651"/>
    </source>
</evidence>
<dbReference type="PRINTS" id="PR00119">
    <property type="entry name" value="CATATPASE"/>
</dbReference>
<keyword evidence="11" id="KW-1278">Translocase</keyword>
<keyword evidence="3" id="KW-0813">Transport</keyword>
<dbReference type="GO" id="GO:0055070">
    <property type="term" value="P:copper ion homeostasis"/>
    <property type="evidence" value="ECO:0007669"/>
    <property type="project" value="TreeGrafter"/>
</dbReference>
<evidence type="ECO:0000256" key="13">
    <source>
        <dbReference type="ARBA" id="ARBA00023065"/>
    </source>
</evidence>
<dbReference type="GO" id="GO:0005524">
    <property type="term" value="F:ATP binding"/>
    <property type="evidence" value="ECO:0007669"/>
    <property type="project" value="UniProtKB-UniRule"/>
</dbReference>
<keyword evidence="4 15" id="KW-1003">Cell membrane</keyword>
<evidence type="ECO:0000256" key="3">
    <source>
        <dbReference type="ARBA" id="ARBA00022448"/>
    </source>
</evidence>
<accession>A0A0K8NUS4</accession>
<evidence type="ECO:0000256" key="14">
    <source>
        <dbReference type="ARBA" id="ARBA00023136"/>
    </source>
</evidence>
<dbReference type="SUPFAM" id="SSF81653">
    <property type="entry name" value="Calcium ATPase, transduction domain A"/>
    <property type="match status" value="1"/>
</dbReference>
<feature type="transmembrane region" description="Helical" evidence="15">
    <location>
        <begin position="402"/>
        <end position="428"/>
    </location>
</feature>
<dbReference type="PANTHER" id="PTHR43520">
    <property type="entry name" value="ATP7, ISOFORM B"/>
    <property type="match status" value="1"/>
</dbReference>
<dbReference type="NCBIfam" id="TIGR01511">
    <property type="entry name" value="ATPase-IB1_Cu"/>
    <property type="match status" value="1"/>
</dbReference>
<dbReference type="SUPFAM" id="SSF55008">
    <property type="entry name" value="HMA, heavy metal-associated domain"/>
    <property type="match status" value="1"/>
</dbReference>
<dbReference type="GO" id="GO:0016887">
    <property type="term" value="F:ATP hydrolysis activity"/>
    <property type="evidence" value="ECO:0007669"/>
    <property type="project" value="InterPro"/>
</dbReference>
<dbReference type="InterPro" id="IPR036412">
    <property type="entry name" value="HAD-like_sf"/>
</dbReference>
<dbReference type="GO" id="GO:0043682">
    <property type="term" value="F:P-type divalent copper transporter activity"/>
    <property type="evidence" value="ECO:0007669"/>
    <property type="project" value="TreeGrafter"/>
</dbReference>
<evidence type="ECO:0000259" key="16">
    <source>
        <dbReference type="PROSITE" id="PS50846"/>
    </source>
</evidence>
<feature type="transmembrane region" description="Helical" evidence="15">
    <location>
        <begin position="707"/>
        <end position="726"/>
    </location>
</feature>
<evidence type="ECO:0000313" key="17">
    <source>
        <dbReference type="EMBL" id="GAP33690.1"/>
    </source>
</evidence>
<dbReference type="EC" id="3.6.3.5" evidence="17"/>
<feature type="transmembrane region" description="Helical" evidence="15">
    <location>
        <begin position="221"/>
        <end position="239"/>
    </location>
</feature>
<dbReference type="NCBIfam" id="TIGR01494">
    <property type="entry name" value="ATPase_P-type"/>
    <property type="match status" value="2"/>
</dbReference>
<keyword evidence="12 15" id="KW-1133">Transmembrane helix</keyword>
<dbReference type="PROSITE" id="PS50846">
    <property type="entry name" value="HMA_2"/>
    <property type="match status" value="1"/>
</dbReference>
<dbReference type="GO" id="GO:0005507">
    <property type="term" value="F:copper ion binding"/>
    <property type="evidence" value="ECO:0007669"/>
    <property type="project" value="TreeGrafter"/>
</dbReference>
<dbReference type="Gene3D" id="3.30.70.100">
    <property type="match status" value="1"/>
</dbReference>
<keyword evidence="10" id="KW-0460">Magnesium</keyword>
<organism evidence="17 18">
    <name type="scientific">Piscinibacter sakaiensis</name>
    <name type="common">Ideonella sakaiensis</name>
    <dbReference type="NCBI Taxonomy" id="1547922"/>
    <lineage>
        <taxon>Bacteria</taxon>
        <taxon>Pseudomonadati</taxon>
        <taxon>Pseudomonadota</taxon>
        <taxon>Betaproteobacteria</taxon>
        <taxon>Burkholderiales</taxon>
        <taxon>Sphaerotilaceae</taxon>
        <taxon>Piscinibacter</taxon>
    </lineage>
</organism>
<evidence type="ECO:0000256" key="7">
    <source>
        <dbReference type="ARBA" id="ARBA00022723"/>
    </source>
</evidence>
<dbReference type="PANTHER" id="PTHR43520:SF5">
    <property type="entry name" value="CATION-TRANSPORTING P-TYPE ATPASE-RELATED"/>
    <property type="match status" value="1"/>
</dbReference>
<dbReference type="InterPro" id="IPR023299">
    <property type="entry name" value="ATPase_P-typ_cyto_dom_N"/>
</dbReference>
<keyword evidence="6 15" id="KW-0812">Transmembrane</keyword>
<dbReference type="InterPro" id="IPR008250">
    <property type="entry name" value="ATPase_P-typ_transduc_dom_A_sf"/>
</dbReference>
<evidence type="ECO:0000256" key="5">
    <source>
        <dbReference type="ARBA" id="ARBA00022553"/>
    </source>
</evidence>
<comment type="similarity">
    <text evidence="2 15">Belongs to the cation transport ATPase (P-type) (TC 3.A.3) family. Type IB subfamily.</text>
</comment>
<evidence type="ECO:0000256" key="4">
    <source>
        <dbReference type="ARBA" id="ARBA00022475"/>
    </source>
</evidence>
<dbReference type="InterPro" id="IPR001757">
    <property type="entry name" value="P_typ_ATPase"/>
</dbReference>
<keyword evidence="13" id="KW-0406">Ion transport</keyword>
<comment type="caution">
    <text evidence="17">The sequence shown here is derived from an EMBL/GenBank/DDBJ whole genome shotgun (WGS) entry which is preliminary data.</text>
</comment>
<reference evidence="17 18" key="2">
    <citation type="journal article" date="2016" name="Science">
        <title>A bacterium that degrades and assimilates poly(ethylene terephthalate).</title>
        <authorList>
            <person name="Yoshida S."/>
            <person name="Hiraga K."/>
            <person name="Takehana T."/>
            <person name="Taniguchi I."/>
            <person name="Yamaji H."/>
            <person name="Maeda Y."/>
            <person name="Toyohara K."/>
            <person name="Miyamoto K."/>
            <person name="Kimura Y."/>
            <person name="Oda K."/>
        </authorList>
    </citation>
    <scope>NUCLEOTIDE SEQUENCE [LARGE SCALE GENOMIC DNA]</scope>
    <source>
        <strain evidence="18">NBRC 110686 / TISTR 2288 / 201-F6</strain>
    </source>
</reference>
<dbReference type="Pfam" id="PF00403">
    <property type="entry name" value="HMA"/>
    <property type="match status" value="1"/>
</dbReference>
<dbReference type="Pfam" id="PF00702">
    <property type="entry name" value="Hydrolase"/>
    <property type="match status" value="1"/>
</dbReference>
<evidence type="ECO:0000256" key="12">
    <source>
        <dbReference type="ARBA" id="ARBA00022989"/>
    </source>
</evidence>
<evidence type="ECO:0000256" key="6">
    <source>
        <dbReference type="ARBA" id="ARBA00022692"/>
    </source>
</evidence>
<keyword evidence="8 15" id="KW-0547">Nucleotide-binding</keyword>
<dbReference type="GO" id="GO:0005886">
    <property type="term" value="C:plasma membrane"/>
    <property type="evidence" value="ECO:0007669"/>
    <property type="project" value="UniProtKB-SubCell"/>
</dbReference>
<dbReference type="SUPFAM" id="SSF56784">
    <property type="entry name" value="HAD-like"/>
    <property type="match status" value="1"/>
</dbReference>
<dbReference type="EMBL" id="BBYR01000001">
    <property type="protein sequence ID" value="GAP33690.1"/>
    <property type="molecule type" value="Genomic_DNA"/>
</dbReference>
<gene>
    <name evidence="17" type="ORF">ISF6_0136</name>
</gene>
<evidence type="ECO:0000256" key="9">
    <source>
        <dbReference type="ARBA" id="ARBA00022840"/>
    </source>
</evidence>
<dbReference type="InterPro" id="IPR027256">
    <property type="entry name" value="P-typ_ATPase_IB"/>
</dbReference>
<dbReference type="AlphaFoldDB" id="A0A0K8NUS4"/>
<feature type="transmembrane region" description="Helical" evidence="15">
    <location>
        <begin position="189"/>
        <end position="209"/>
    </location>
</feature>
<keyword evidence="9 15" id="KW-0067">ATP-binding</keyword>
<dbReference type="InterPro" id="IPR023214">
    <property type="entry name" value="HAD_sf"/>
</dbReference>
<name>A0A0K8NUS4_PISS1</name>
<feature type="transmembrane region" description="Helical" evidence="15">
    <location>
        <begin position="732"/>
        <end position="750"/>
    </location>
</feature>
<dbReference type="InterPro" id="IPR018303">
    <property type="entry name" value="ATPase_P-typ_P_site"/>
</dbReference>
<feature type="transmembrane region" description="Helical" evidence="15">
    <location>
        <begin position="378"/>
        <end position="396"/>
    </location>
</feature>
<dbReference type="Pfam" id="PF00122">
    <property type="entry name" value="E1-E2_ATPase"/>
    <property type="match status" value="1"/>
</dbReference>
<dbReference type="CDD" id="cd00371">
    <property type="entry name" value="HMA"/>
    <property type="match status" value="1"/>
</dbReference>
<proteinExistence type="inferred from homology"/>
<dbReference type="Gene3D" id="3.40.50.1000">
    <property type="entry name" value="HAD superfamily/HAD-like"/>
    <property type="match status" value="1"/>
</dbReference>
<evidence type="ECO:0000313" key="18">
    <source>
        <dbReference type="Proteomes" id="UP000037660"/>
    </source>
</evidence>
<comment type="subcellular location">
    <subcellularLocation>
        <location evidence="1">Cell membrane</location>
        <topology evidence="1">Multi-pass membrane protein</topology>
    </subcellularLocation>
</comment>
<evidence type="ECO:0000256" key="2">
    <source>
        <dbReference type="ARBA" id="ARBA00006024"/>
    </source>
</evidence>
<dbReference type="NCBIfam" id="TIGR01525">
    <property type="entry name" value="ATPase-IB_hvy"/>
    <property type="match status" value="1"/>
</dbReference>
<dbReference type="SUPFAM" id="SSF81665">
    <property type="entry name" value="Calcium ATPase, transmembrane domain M"/>
    <property type="match status" value="1"/>
</dbReference>
<evidence type="ECO:0000256" key="10">
    <source>
        <dbReference type="ARBA" id="ARBA00022842"/>
    </source>
</evidence>
<feature type="transmembrane region" description="Helical" evidence="15">
    <location>
        <begin position="118"/>
        <end position="137"/>
    </location>
</feature>
<keyword evidence="17" id="KW-0378">Hydrolase</keyword>
<dbReference type="InterPro" id="IPR023298">
    <property type="entry name" value="ATPase_P-typ_TM_dom_sf"/>
</dbReference>
<dbReference type="NCBIfam" id="TIGR01512">
    <property type="entry name" value="ATPase-IB2_Cd"/>
    <property type="match status" value="1"/>
</dbReference>
<keyword evidence="7 15" id="KW-0479">Metal-binding</keyword>